<feature type="region of interest" description="Disordered" evidence="1">
    <location>
        <begin position="199"/>
        <end position="221"/>
    </location>
</feature>
<dbReference type="OrthoDB" id="2200341at2"/>
<keyword evidence="2" id="KW-0812">Transmembrane</keyword>
<dbReference type="RefSeq" id="WP_071456880.1">
    <property type="nucleotide sequence ID" value="NZ_CP017267.1"/>
</dbReference>
<evidence type="ECO:0000256" key="2">
    <source>
        <dbReference type="SAM" id="Phobius"/>
    </source>
</evidence>
<reference evidence="3 4" key="1">
    <citation type="submission" date="2016-09" db="EMBL/GenBank/DDBJ databases">
        <title>Vagococcus teuberi sp. nov., isolated from the Malian artisanal sour milk fene.</title>
        <authorList>
            <person name="Wullschleger S."/>
            <person name="Seifert C."/>
            <person name="Baumgartner S."/>
            <person name="Lacroix C."/>
            <person name="Bonfoh B."/>
            <person name="Stevens M.J."/>
            <person name="Meile L."/>
        </authorList>
    </citation>
    <scope>NUCLEOTIDE SEQUENCE [LARGE SCALE GENOMIC DNA]</scope>
    <source>
        <strain evidence="3 4">DSM 21459</strain>
    </source>
</reference>
<feature type="transmembrane region" description="Helical" evidence="2">
    <location>
        <begin position="30"/>
        <end position="51"/>
    </location>
</feature>
<keyword evidence="2" id="KW-0472">Membrane</keyword>
<accession>A0A1J0A5T9</accession>
<proteinExistence type="predicted"/>
<evidence type="ECO:0000313" key="4">
    <source>
        <dbReference type="Proteomes" id="UP000191200"/>
    </source>
</evidence>
<keyword evidence="2" id="KW-1133">Transmembrane helix</keyword>
<dbReference type="AlphaFoldDB" id="A0A1J0A5T9"/>
<keyword evidence="4" id="KW-1185">Reference proteome</keyword>
<gene>
    <name evidence="3" type="ORF">BHY08_05275</name>
</gene>
<organism evidence="3 4">
    <name type="scientific">Vagococcus teuberi</name>
    <dbReference type="NCBI Taxonomy" id="519472"/>
    <lineage>
        <taxon>Bacteria</taxon>
        <taxon>Bacillati</taxon>
        <taxon>Bacillota</taxon>
        <taxon>Bacilli</taxon>
        <taxon>Lactobacillales</taxon>
        <taxon>Enterococcaceae</taxon>
        <taxon>Vagococcus</taxon>
    </lineage>
</organism>
<dbReference type="KEGG" id="vte:BHY08_05275"/>
<evidence type="ECO:0000256" key="1">
    <source>
        <dbReference type="SAM" id="MobiDB-lite"/>
    </source>
</evidence>
<evidence type="ECO:0000313" key="3">
    <source>
        <dbReference type="EMBL" id="APB31288.1"/>
    </source>
</evidence>
<dbReference type="Proteomes" id="UP000191200">
    <property type="component" value="Chromosome"/>
</dbReference>
<sequence>MTELKERLKQLFHSLKKVNWLDMIKTNKHFVIIICSVTIVFLVMSVFVSAVRPSIREKQLHAISELKSNNKQVKPIQETDISSVFSDKEPHIVAVIDTKQNPSLNQVETLLDKHEPLETVNWKIDYIQPIYNFSDIEAKYKLTAKNTFIVMENGKEKGRYSFNDLKGGLQTLDEKLVAIIQPSIARKEPKRIKVAKKIDETLSSSSSSDKKKKKTKEIIFE</sequence>
<name>A0A1J0A5T9_9ENTE</name>
<protein>
    <submittedName>
        <fullName evidence="3">Uncharacterized protein</fullName>
    </submittedName>
</protein>
<dbReference type="EMBL" id="CP017267">
    <property type="protein sequence ID" value="APB31288.1"/>
    <property type="molecule type" value="Genomic_DNA"/>
</dbReference>